<dbReference type="Pfam" id="PF16335">
    <property type="entry name" value="GtaA_6_Hairpin"/>
    <property type="match status" value="1"/>
</dbReference>
<dbReference type="InterPro" id="IPR033433">
    <property type="entry name" value="GtaA_N"/>
</dbReference>
<evidence type="ECO:0000313" key="4">
    <source>
        <dbReference type="EMBL" id="KIY67053.1"/>
    </source>
</evidence>
<sequence>MYIALDVDPLMIIGARASLRGLKRGRAAFFPPTNYSTTMRALFWAVALVFPVLSLAQIWPATVPLAVRNPYFNAHMNLVGSTHNDWPQFWNLSHILAWDLWVMVDMKSMQLFGGSGNATNLTNIEITPTRSILTIQADSVVATVTFLNPIVPGDLVAQSLPFTYMYCDITVTDGQEHSIQLYTDVTGEWLSNDIEQPIKWDISKSSIIYHTVSLQNPKALTEKEGMALDASLYYASRAGNGVAYRASGADGTGGAREQWKSTARLDGDEDKNFRKINAGAGDWPCFAFSRDYGTVSDKTETAVWALGLVRDSTIGFGTTQRLPYYRTQYKDAPDALTHFLANFENAQTAAVSFDTSFTDAAKKISDDYAQLVSISGRQALATIEWTVSQSSDGNISDSMAFMKDVGVSTRVSPVDVMSATFPMLLSINATWAGYLLQPLLYSAKHDGRNLEYAMYDLGDHYPKTSAQLTPSTDISIESSGDMLTMTWAQATVSGDASYIKSYYSVLKKWADYLVSQGSSVSGINANLALKGILGVKCMAAIAKAVGQDSDGSVYSANATALYNSWKENAFKDNHVVSDYSASSSWGLIYALYYDRFLNLKLVEEEVYSAQDTFYASKLANADKFGVAYDASVTMASAPWNMLTAAATTDTGVRDALISQVYARMTTNKTAGVFPSTYDPSTGDTKPDSGAAGCVFSYILFSPSRLFCILAQTYT</sequence>
<dbReference type="InterPro" id="IPR032514">
    <property type="entry name" value="GtaA_central"/>
</dbReference>
<keyword evidence="1" id="KW-0812">Transmembrane</keyword>
<feature type="domain" description="Glutaminase A N-terminal" evidence="3">
    <location>
        <begin position="129"/>
        <end position="357"/>
    </location>
</feature>
<accession>A0A0D7B903</accession>
<proteinExistence type="predicted"/>
<evidence type="ECO:0000259" key="3">
    <source>
        <dbReference type="Pfam" id="PF17168"/>
    </source>
</evidence>
<organism evidence="4 5">
    <name type="scientific">Cylindrobasidium torrendii FP15055 ss-10</name>
    <dbReference type="NCBI Taxonomy" id="1314674"/>
    <lineage>
        <taxon>Eukaryota</taxon>
        <taxon>Fungi</taxon>
        <taxon>Dikarya</taxon>
        <taxon>Basidiomycota</taxon>
        <taxon>Agaricomycotina</taxon>
        <taxon>Agaricomycetes</taxon>
        <taxon>Agaricomycetidae</taxon>
        <taxon>Agaricales</taxon>
        <taxon>Marasmiineae</taxon>
        <taxon>Physalacriaceae</taxon>
        <taxon>Cylindrobasidium</taxon>
    </lineage>
</organism>
<dbReference type="PANTHER" id="PTHR31987:SF1">
    <property type="entry name" value="GLUTAMINASE A"/>
    <property type="match status" value="1"/>
</dbReference>
<keyword evidence="1" id="KW-0472">Membrane</keyword>
<dbReference type="AlphaFoldDB" id="A0A0D7B903"/>
<feature type="domain" description="Glutaminase A central" evidence="2">
    <location>
        <begin position="365"/>
        <end position="685"/>
    </location>
</feature>
<dbReference type="STRING" id="1314674.A0A0D7B903"/>
<feature type="transmembrane region" description="Helical" evidence="1">
    <location>
        <begin position="41"/>
        <end position="59"/>
    </location>
</feature>
<keyword evidence="5" id="KW-1185">Reference proteome</keyword>
<dbReference type="GO" id="GO:0005975">
    <property type="term" value="P:carbohydrate metabolic process"/>
    <property type="evidence" value="ECO:0007669"/>
    <property type="project" value="InterPro"/>
</dbReference>
<protein>
    <recommendedName>
        <fullName evidence="6">DUF1793-domain-containing protein</fullName>
    </recommendedName>
</protein>
<evidence type="ECO:0000259" key="2">
    <source>
        <dbReference type="Pfam" id="PF16335"/>
    </source>
</evidence>
<dbReference type="EMBL" id="KN880536">
    <property type="protein sequence ID" value="KIY67053.1"/>
    <property type="molecule type" value="Genomic_DNA"/>
</dbReference>
<evidence type="ECO:0008006" key="6">
    <source>
        <dbReference type="Google" id="ProtNLM"/>
    </source>
</evidence>
<keyword evidence="1" id="KW-1133">Transmembrane helix</keyword>
<evidence type="ECO:0000256" key="1">
    <source>
        <dbReference type="SAM" id="Phobius"/>
    </source>
</evidence>
<dbReference type="Pfam" id="PF17168">
    <property type="entry name" value="DUF5127"/>
    <property type="match status" value="1"/>
</dbReference>
<reference evidence="4 5" key="1">
    <citation type="journal article" date="2015" name="Fungal Genet. Biol.">
        <title>Evolution of novel wood decay mechanisms in Agaricales revealed by the genome sequences of Fistulina hepatica and Cylindrobasidium torrendii.</title>
        <authorList>
            <person name="Floudas D."/>
            <person name="Held B.W."/>
            <person name="Riley R."/>
            <person name="Nagy L.G."/>
            <person name="Koehler G."/>
            <person name="Ransdell A.S."/>
            <person name="Younus H."/>
            <person name="Chow J."/>
            <person name="Chiniquy J."/>
            <person name="Lipzen A."/>
            <person name="Tritt A."/>
            <person name="Sun H."/>
            <person name="Haridas S."/>
            <person name="LaButti K."/>
            <person name="Ohm R.A."/>
            <person name="Kues U."/>
            <person name="Blanchette R.A."/>
            <person name="Grigoriev I.V."/>
            <person name="Minto R.E."/>
            <person name="Hibbett D.S."/>
        </authorList>
    </citation>
    <scope>NUCLEOTIDE SEQUENCE [LARGE SCALE GENOMIC DNA]</scope>
    <source>
        <strain evidence="4 5">FP15055 ss-10</strain>
    </source>
</reference>
<evidence type="ECO:0000313" key="5">
    <source>
        <dbReference type="Proteomes" id="UP000054007"/>
    </source>
</evidence>
<dbReference type="Proteomes" id="UP000054007">
    <property type="component" value="Unassembled WGS sequence"/>
</dbReference>
<name>A0A0D7B903_9AGAR</name>
<dbReference type="OrthoDB" id="3918848at2759"/>
<gene>
    <name evidence="4" type="ORF">CYLTODRAFT_15822</name>
</gene>
<dbReference type="InterPro" id="IPR052743">
    <property type="entry name" value="Glutaminase_GtaA"/>
</dbReference>
<dbReference type="PANTHER" id="PTHR31987">
    <property type="entry name" value="GLUTAMINASE A-RELATED"/>
    <property type="match status" value="1"/>
</dbReference>
<dbReference type="SUPFAM" id="SSF48208">
    <property type="entry name" value="Six-hairpin glycosidases"/>
    <property type="match status" value="1"/>
</dbReference>
<dbReference type="InterPro" id="IPR008928">
    <property type="entry name" value="6-hairpin_glycosidase_sf"/>
</dbReference>